<dbReference type="Pfam" id="PF24681">
    <property type="entry name" value="Kelch_KLHDC2_KLHL20_DRC7"/>
    <property type="match status" value="1"/>
</dbReference>
<keyword evidence="4" id="KW-0472">Membrane</keyword>
<organism evidence="6 7">
    <name type="scientific">Rhizophagus irregularis</name>
    <dbReference type="NCBI Taxonomy" id="588596"/>
    <lineage>
        <taxon>Eukaryota</taxon>
        <taxon>Fungi</taxon>
        <taxon>Fungi incertae sedis</taxon>
        <taxon>Mucoromycota</taxon>
        <taxon>Glomeromycotina</taxon>
        <taxon>Glomeromycetes</taxon>
        <taxon>Glomerales</taxon>
        <taxon>Glomeraceae</taxon>
        <taxon>Rhizophagus</taxon>
    </lineage>
</organism>
<protein>
    <recommendedName>
        <fullName evidence="8">Galactose oxidase</fullName>
    </recommendedName>
</protein>
<proteinExistence type="predicted"/>
<name>A0A2I1GNW3_9GLOM</name>
<keyword evidence="1" id="KW-0880">Kelch repeat</keyword>
<keyword evidence="2" id="KW-0677">Repeat</keyword>
<dbReference type="InterPro" id="IPR015915">
    <property type="entry name" value="Kelch-typ_b-propeller"/>
</dbReference>
<evidence type="ECO:0000256" key="1">
    <source>
        <dbReference type="ARBA" id="ARBA00022441"/>
    </source>
</evidence>
<evidence type="ECO:0008006" key="8">
    <source>
        <dbReference type="Google" id="ProtNLM"/>
    </source>
</evidence>
<dbReference type="EMBL" id="LLXI01000627">
    <property type="protein sequence ID" value="PKY48305.1"/>
    <property type="molecule type" value="Genomic_DNA"/>
</dbReference>
<keyword evidence="7" id="KW-1185">Reference proteome</keyword>
<feature type="chain" id="PRO_5014122521" description="Galactose oxidase" evidence="5">
    <location>
        <begin position="24"/>
        <end position="352"/>
    </location>
</feature>
<keyword evidence="5" id="KW-0732">Signal</keyword>
<feature type="compositionally biased region" description="Low complexity" evidence="3">
    <location>
        <begin position="266"/>
        <end position="279"/>
    </location>
</feature>
<feature type="region of interest" description="Disordered" evidence="3">
    <location>
        <begin position="266"/>
        <end position="286"/>
    </location>
</feature>
<evidence type="ECO:0000256" key="5">
    <source>
        <dbReference type="SAM" id="SignalP"/>
    </source>
</evidence>
<keyword evidence="4" id="KW-0812">Transmembrane</keyword>
<feature type="transmembrane region" description="Helical" evidence="4">
    <location>
        <begin position="301"/>
        <end position="323"/>
    </location>
</feature>
<evidence type="ECO:0000256" key="4">
    <source>
        <dbReference type="SAM" id="Phobius"/>
    </source>
</evidence>
<dbReference type="Gene3D" id="2.120.10.80">
    <property type="entry name" value="Kelch-type beta propeller"/>
    <property type="match status" value="1"/>
</dbReference>
<dbReference type="SUPFAM" id="SSF117281">
    <property type="entry name" value="Kelch motif"/>
    <property type="match status" value="1"/>
</dbReference>
<dbReference type="Proteomes" id="UP000234323">
    <property type="component" value="Unassembled WGS sequence"/>
</dbReference>
<reference evidence="6 7" key="1">
    <citation type="submission" date="2015-10" db="EMBL/GenBank/DDBJ databases">
        <title>Genome analyses suggest a sexual origin of heterokaryosis in a supposedly ancient asexual fungus.</title>
        <authorList>
            <person name="Ropars J."/>
            <person name="Sedzielewska K."/>
            <person name="Noel J."/>
            <person name="Charron P."/>
            <person name="Farinelli L."/>
            <person name="Marton T."/>
            <person name="Kruger M."/>
            <person name="Pelin A."/>
            <person name="Brachmann A."/>
            <person name="Corradi N."/>
        </authorList>
    </citation>
    <scope>NUCLEOTIDE SEQUENCE [LARGE SCALE GENOMIC DNA]</scope>
    <source>
        <strain evidence="6 7">A4</strain>
    </source>
</reference>
<gene>
    <name evidence="6" type="ORF">RhiirA4_524871</name>
</gene>
<dbReference type="VEuPathDB" id="FungiDB:RhiirFUN_018358"/>
<evidence type="ECO:0000256" key="2">
    <source>
        <dbReference type="ARBA" id="ARBA00022737"/>
    </source>
</evidence>
<sequence>MSKFSLIYFLLWILLQVLVDVNCQSTPFKPNVIYRHTATFVDNKLYILGGKDVSNGTLVKRFFYLDVSVLYDTQRLSWQDLSNINIIPLHTDATSTKGGVNNDTLYLYGGGTNDINFGKTLNLTKGALALNEVYIYDTVNDNWDTKITMGNIPSKRVGFSTILGLDGQRIIIYGGYFNNPGYSNTTLYVLDLSNYNWYVPKISGKNPSSRTFHKANVIGKYMVISFGDGYDRKVESDILLLDISNNEKYIWTTKFDHSISNDISSPSSSTPTLSPTLSPTLPPSLLPSPSPSPPLLLNNKLVGVIIGSLFSGIFLSVGVFFVYKWYKNRQKQRENEFEKDIQISSLQKPMVC</sequence>
<comment type="caution">
    <text evidence="6">The sequence shown here is derived from an EMBL/GenBank/DDBJ whole genome shotgun (WGS) entry which is preliminary data.</text>
</comment>
<dbReference type="AlphaFoldDB" id="A0A2I1GNW3"/>
<evidence type="ECO:0000313" key="7">
    <source>
        <dbReference type="Proteomes" id="UP000234323"/>
    </source>
</evidence>
<keyword evidence="4" id="KW-1133">Transmembrane helix</keyword>
<dbReference type="PANTHER" id="PTHR46093:SF18">
    <property type="entry name" value="FIBRONECTIN TYPE-III DOMAIN-CONTAINING PROTEIN"/>
    <property type="match status" value="1"/>
</dbReference>
<feature type="signal peptide" evidence="5">
    <location>
        <begin position="1"/>
        <end position="23"/>
    </location>
</feature>
<evidence type="ECO:0000313" key="6">
    <source>
        <dbReference type="EMBL" id="PKY48305.1"/>
    </source>
</evidence>
<dbReference type="VEuPathDB" id="FungiDB:RhiirA1_489609"/>
<dbReference type="PANTHER" id="PTHR46093">
    <property type="entry name" value="ACYL-COA-BINDING DOMAIN-CONTAINING PROTEIN 5"/>
    <property type="match status" value="1"/>
</dbReference>
<evidence type="ECO:0000256" key="3">
    <source>
        <dbReference type="SAM" id="MobiDB-lite"/>
    </source>
</evidence>
<accession>A0A2I1GNW3</accession>